<proteinExistence type="predicted"/>
<organism evidence="1 2">
    <name type="scientific">Rubrobacter taiwanensis</name>
    <dbReference type="NCBI Taxonomy" id="185139"/>
    <lineage>
        <taxon>Bacteria</taxon>
        <taxon>Bacillati</taxon>
        <taxon>Actinomycetota</taxon>
        <taxon>Rubrobacteria</taxon>
        <taxon>Rubrobacterales</taxon>
        <taxon>Rubrobacteraceae</taxon>
        <taxon>Rubrobacter</taxon>
    </lineage>
</organism>
<dbReference type="OrthoDB" id="5244340at2"/>
<dbReference type="RefSeq" id="WP_132689970.1">
    <property type="nucleotide sequence ID" value="NZ_SKBU01000012.1"/>
</dbReference>
<dbReference type="AlphaFoldDB" id="A0A4R1BLV5"/>
<gene>
    <name evidence="1" type="ORF">E0L93_06185</name>
</gene>
<sequence length="205" mass="22916">MPRPNTPDFEKILDWLEGRLPEDEAAAVARYVESAGPEVRSEVDWLREFREISAGTVFDTPPPEVRETLARRFESRARKPGLLERMLASLTFDSGRQSVLAGVRSGGAQESRQQLVYATDLADVAVNIQQRQNRRLDLSGQIFPTGDVEPEGFIVQLLRGSKEAGITIADDLGEFAFRELEPDTYELVLSNGEYEILIPPIEARA</sequence>
<accession>A0A4R1BLV5</accession>
<dbReference type="Proteomes" id="UP000295244">
    <property type="component" value="Unassembled WGS sequence"/>
</dbReference>
<evidence type="ECO:0000313" key="2">
    <source>
        <dbReference type="Proteomes" id="UP000295244"/>
    </source>
</evidence>
<comment type="caution">
    <text evidence="1">The sequence shown here is derived from an EMBL/GenBank/DDBJ whole genome shotgun (WGS) entry which is preliminary data.</text>
</comment>
<reference evidence="1 2" key="1">
    <citation type="submission" date="2019-03" db="EMBL/GenBank/DDBJ databases">
        <title>Whole genome sequence of a novel Rubrobacter taiwanensis strain, isolated from Yellowstone National Park.</title>
        <authorList>
            <person name="Freed S."/>
            <person name="Ramaley R.F."/>
            <person name="Kyndt J.A."/>
        </authorList>
    </citation>
    <scope>NUCLEOTIDE SEQUENCE [LARGE SCALE GENOMIC DNA]</scope>
    <source>
        <strain evidence="1 2">Yellowstone</strain>
    </source>
</reference>
<evidence type="ECO:0000313" key="1">
    <source>
        <dbReference type="EMBL" id="TCJ18326.1"/>
    </source>
</evidence>
<dbReference type="EMBL" id="SKBU01000012">
    <property type="protein sequence ID" value="TCJ18326.1"/>
    <property type="molecule type" value="Genomic_DNA"/>
</dbReference>
<keyword evidence="2" id="KW-1185">Reference proteome</keyword>
<protein>
    <submittedName>
        <fullName evidence="1">Uncharacterized protein</fullName>
    </submittedName>
</protein>
<name>A0A4R1BLV5_9ACTN</name>